<dbReference type="PANTHER" id="PTHR46128:SF193">
    <property type="entry name" value="TETRATRICOPEPTIDE-LIKE HELICAL DOMAIN SUPERFAMILY"/>
    <property type="match status" value="1"/>
</dbReference>
<evidence type="ECO:0000256" key="2">
    <source>
        <dbReference type="PROSITE-ProRule" id="PRU00708"/>
    </source>
</evidence>
<organism evidence="3 4">
    <name type="scientific">Effrenium voratum</name>
    <dbReference type="NCBI Taxonomy" id="2562239"/>
    <lineage>
        <taxon>Eukaryota</taxon>
        <taxon>Sar</taxon>
        <taxon>Alveolata</taxon>
        <taxon>Dinophyceae</taxon>
        <taxon>Suessiales</taxon>
        <taxon>Symbiodiniaceae</taxon>
        <taxon>Effrenium</taxon>
    </lineage>
</organism>
<dbReference type="InterPro" id="IPR011990">
    <property type="entry name" value="TPR-like_helical_dom_sf"/>
</dbReference>
<dbReference type="NCBIfam" id="TIGR00756">
    <property type="entry name" value="PPR"/>
    <property type="match status" value="4"/>
</dbReference>
<reference evidence="3" key="1">
    <citation type="submission" date="2023-08" db="EMBL/GenBank/DDBJ databases">
        <authorList>
            <person name="Chen Y."/>
            <person name="Shah S."/>
            <person name="Dougan E. K."/>
            <person name="Thang M."/>
            <person name="Chan C."/>
        </authorList>
    </citation>
    <scope>NUCLEOTIDE SEQUENCE</scope>
</reference>
<dbReference type="Gene3D" id="1.25.40.10">
    <property type="entry name" value="Tetratricopeptide repeat domain"/>
    <property type="match status" value="9"/>
</dbReference>
<feature type="repeat" description="PPR" evidence="2">
    <location>
        <begin position="878"/>
        <end position="912"/>
    </location>
</feature>
<gene>
    <name evidence="3" type="ORF">EVOR1521_LOCUS2717</name>
</gene>
<evidence type="ECO:0008006" key="5">
    <source>
        <dbReference type="Google" id="ProtNLM"/>
    </source>
</evidence>
<accession>A0AA36HP06</accession>
<feature type="repeat" description="PPR" evidence="2">
    <location>
        <begin position="711"/>
        <end position="745"/>
    </location>
</feature>
<dbReference type="EMBL" id="CAUJNA010000153">
    <property type="protein sequence ID" value="CAJ1372694.1"/>
    <property type="molecule type" value="Genomic_DNA"/>
</dbReference>
<dbReference type="InterPro" id="IPR050872">
    <property type="entry name" value="PPR_P_subfamily"/>
</dbReference>
<comment type="similarity">
    <text evidence="1">Belongs to the PPR family. P subfamily.</text>
</comment>
<dbReference type="PANTHER" id="PTHR46128">
    <property type="entry name" value="MITOCHONDRIAL GROUP I INTRON SPLICING FACTOR CCM1"/>
    <property type="match status" value="1"/>
</dbReference>
<keyword evidence="4" id="KW-1185">Reference proteome</keyword>
<proteinExistence type="inferred from homology"/>
<dbReference type="Proteomes" id="UP001178507">
    <property type="component" value="Unassembled WGS sequence"/>
</dbReference>
<dbReference type="Pfam" id="PF01535">
    <property type="entry name" value="PPR"/>
    <property type="match status" value="4"/>
</dbReference>
<feature type="repeat" description="PPR" evidence="2">
    <location>
        <begin position="843"/>
        <end position="877"/>
    </location>
</feature>
<protein>
    <recommendedName>
        <fullName evidence="5">Pentatricopeptide repeat-containing protein, chloroplastic</fullName>
    </recommendedName>
</protein>
<dbReference type="PROSITE" id="PS51375">
    <property type="entry name" value="PPR"/>
    <property type="match status" value="7"/>
</dbReference>
<sequence>MADGSTVRPMPRLFAVMQLLPACRSQHDGRANGLREALQLLSDARSRRSFTPRLATAALARLAKHGQSQAAVQVLSWMQEQQLEVNAYHCSATLSACATTGEWQLALHLLTESAVSEVSYNSALDAVLKGGQWELALELFVLMRSWRLQPDAVSCSGALAACGALSRWQRGLAFVSGLIPDEVVFTGCMSLSSWGLALRYWHLLAEKTRPNQISCNSAVKNIWPASGALLISMAEWRRHPDAWTRAALMSREWEASLQVLRTDGTRAGTDGTDRADEVVFNAAMDLLPWESSLQLMDHMSAARPKPGKVTLTAAALACATRWESVEMLLEMQRLQIRSDVFAFNTALSCERWQRALARLFCMPMVQQWPDEISYSACVSASEKSSQWRWATNILDRFHATKIAAKQIALNAALSACEKSLQWALAIKILCQMRHCRSADGVSVGASISACEKCSHWERSLALLNAESGAISYGAAISACEKGRQWQLALRLMSLMGQCQASTDQITYNAAMSACEKCSRWRPAVQLLGAMSFSDSGAFNAAIAACHKGQLALAPAASRYSFGAALTALRSGHWNLALGAWDRMQSLRLSPDESSCSGVLSACVQGSRWKFATRLLGDFEPPHLLFATVSACEVSDSPARTFGLPGAFQASQAAAKRLKATREPQEAARLLESLRDEVEVNAVHFNIVISKSDWDLAVSLMQRMQQIFISPSEVTFGAVIRSCSRAQQWERALHTLDRMENAKLGNEIAYSAALKGLDWDRALALLGRMPQVALQPDLVCVSAAMSACASAGQWLAAMKLFQDASDASDASPDLICLNTLISSLEQQGLWEQAVTTLRATSTPSTITYNAAISVCDKAGQWQLATYLMGEAASRRLSPGVVTYNSCISSCQQSSSWEMSLHLLDEMSTGRLAPDVISFTSVISVCAQAGLWQTATHVLHRMLHRSIPPNDVTYSALMVACAKSEQWQMSLVLLEDLRLGESAANALPTSLPTSLPRSVIVCNSALSALEKGRQWHLALRLLWRMQAARLADEISRNAAISACEKCGQWQAALQLLKSQASQNQVAFNAAISACEKGGQWQMALELLAAMPDAQLSPDSISVNAAISSCGPRWQTALALLHNMHSMEVQATVVSYNTAMSACEKSCCWEMVLCLLKSMESPNEISFTAALTATGKGQQWQLALDLFHSIASPDSVCYTAAICACATDGYLWRLTLGLLQSMKERGLLPSEVTYTAVISSLTQWKLALSLLEEMQQCKAVPNDITYSCVINACAKAQHWLCALDLLSSLTAANLIAYTGAIGACEATCQWQAALGVLQHMSETREATALDQALPVTWLLLDWLYPDCLMYSLVCTQLLRLMPKIEKAGTEDWEQLQLVQLLACTTPANPNSVHCEEAG</sequence>
<name>A0AA36HP06_9DINO</name>
<evidence type="ECO:0000313" key="3">
    <source>
        <dbReference type="EMBL" id="CAJ1372694.1"/>
    </source>
</evidence>
<evidence type="ECO:0000313" key="4">
    <source>
        <dbReference type="Proteomes" id="UP001178507"/>
    </source>
</evidence>
<feature type="repeat" description="PPR" evidence="2">
    <location>
        <begin position="116"/>
        <end position="150"/>
    </location>
</feature>
<dbReference type="Pfam" id="PF13812">
    <property type="entry name" value="PPR_3"/>
    <property type="match status" value="2"/>
</dbReference>
<comment type="caution">
    <text evidence="3">The sequence shown here is derived from an EMBL/GenBank/DDBJ whole genome shotgun (WGS) entry which is preliminary data.</text>
</comment>
<feature type="repeat" description="PPR" evidence="2">
    <location>
        <begin position="1191"/>
        <end position="1226"/>
    </location>
</feature>
<feature type="repeat" description="PPR" evidence="2">
    <location>
        <begin position="1061"/>
        <end position="1095"/>
    </location>
</feature>
<evidence type="ECO:0000256" key="1">
    <source>
        <dbReference type="ARBA" id="ARBA00007626"/>
    </source>
</evidence>
<dbReference type="InterPro" id="IPR002885">
    <property type="entry name" value="PPR_rpt"/>
</dbReference>
<dbReference type="Pfam" id="PF13041">
    <property type="entry name" value="PPR_2"/>
    <property type="match status" value="1"/>
</dbReference>
<feature type="repeat" description="PPR" evidence="2">
    <location>
        <begin position="913"/>
        <end position="947"/>
    </location>
</feature>